<protein>
    <submittedName>
        <fullName evidence="4">Winged helix-turn-helix domain-containing protein</fullName>
    </submittedName>
</protein>
<dbReference type="InterPro" id="IPR001867">
    <property type="entry name" value="OmpR/PhoB-type_DNA-bd"/>
</dbReference>
<evidence type="ECO:0000313" key="5">
    <source>
        <dbReference type="Proteomes" id="UP001589703"/>
    </source>
</evidence>
<evidence type="ECO:0000313" key="4">
    <source>
        <dbReference type="EMBL" id="MFB9734220.1"/>
    </source>
</evidence>
<dbReference type="PANTHER" id="PTHR35807">
    <property type="entry name" value="TRANSCRIPTIONAL REGULATOR REDD-RELATED"/>
    <property type="match status" value="1"/>
</dbReference>
<accession>A0ABV5V923</accession>
<organism evidence="4 5">
    <name type="scientific">Streptomyces thermocoprophilus</name>
    <dbReference type="NCBI Taxonomy" id="78356"/>
    <lineage>
        <taxon>Bacteria</taxon>
        <taxon>Bacillati</taxon>
        <taxon>Actinomycetota</taxon>
        <taxon>Actinomycetes</taxon>
        <taxon>Kitasatosporales</taxon>
        <taxon>Streptomycetaceae</taxon>
        <taxon>Streptomyces</taxon>
    </lineage>
</organism>
<dbReference type="RefSeq" id="WP_383223776.1">
    <property type="nucleotide sequence ID" value="NZ_JBHMAR010000002.1"/>
</dbReference>
<dbReference type="SMART" id="SM00862">
    <property type="entry name" value="Trans_reg_C"/>
    <property type="match status" value="1"/>
</dbReference>
<name>A0ABV5V923_9ACTN</name>
<evidence type="ECO:0000256" key="1">
    <source>
        <dbReference type="ARBA" id="ARBA00023125"/>
    </source>
</evidence>
<dbReference type="SUPFAM" id="SSF46894">
    <property type="entry name" value="C-terminal effector domain of the bipartite response regulators"/>
    <property type="match status" value="1"/>
</dbReference>
<reference evidence="4 5" key="1">
    <citation type="submission" date="2024-09" db="EMBL/GenBank/DDBJ databases">
        <authorList>
            <person name="Sun Q."/>
            <person name="Mori K."/>
        </authorList>
    </citation>
    <scope>NUCLEOTIDE SEQUENCE [LARGE SCALE GENOMIC DNA]</scope>
    <source>
        <strain evidence="4 5">JCM 10918</strain>
    </source>
</reference>
<dbReference type="InterPro" id="IPR036388">
    <property type="entry name" value="WH-like_DNA-bd_sf"/>
</dbReference>
<evidence type="ECO:0000256" key="2">
    <source>
        <dbReference type="SAM" id="MobiDB-lite"/>
    </source>
</evidence>
<proteinExistence type="predicted"/>
<comment type="caution">
    <text evidence="4">The sequence shown here is derived from an EMBL/GenBank/DDBJ whole genome shotgun (WGS) entry which is preliminary data.</text>
</comment>
<dbReference type="InterPro" id="IPR016032">
    <property type="entry name" value="Sig_transdc_resp-reg_C-effctor"/>
</dbReference>
<keyword evidence="5" id="KW-1185">Reference proteome</keyword>
<gene>
    <name evidence="4" type="ORF">ACFFRO_03535</name>
</gene>
<dbReference type="InterPro" id="IPR051677">
    <property type="entry name" value="AfsR-DnrI-RedD_regulator"/>
</dbReference>
<evidence type="ECO:0000259" key="3">
    <source>
        <dbReference type="SMART" id="SM00862"/>
    </source>
</evidence>
<feature type="domain" description="OmpR/PhoB-type" evidence="3">
    <location>
        <begin position="19"/>
        <end position="92"/>
    </location>
</feature>
<keyword evidence="1" id="KW-0238">DNA-binding</keyword>
<sequence length="169" mass="18421">MTDQVRIRLLGGFGVTVAGRPVPAGAWRLRKARTVLKLLCLSPGHRMHRDQLYDVLWPDHERAAAANNLHQVLHALRRALSAAGAPGDAVVLLRDELVLLGPGDVVRVDLDDFEEAARRAFGSRKPADYRAALALGEAELLPEDRYEALGERSRPGTVRAAGEAAPRAR</sequence>
<feature type="region of interest" description="Disordered" evidence="2">
    <location>
        <begin position="147"/>
        <end position="169"/>
    </location>
</feature>
<dbReference type="EMBL" id="JBHMAR010000002">
    <property type="protein sequence ID" value="MFB9734220.1"/>
    <property type="molecule type" value="Genomic_DNA"/>
</dbReference>
<dbReference type="Gene3D" id="1.10.10.10">
    <property type="entry name" value="Winged helix-like DNA-binding domain superfamily/Winged helix DNA-binding domain"/>
    <property type="match status" value="1"/>
</dbReference>
<dbReference type="Proteomes" id="UP001589703">
    <property type="component" value="Unassembled WGS sequence"/>
</dbReference>
<dbReference type="Pfam" id="PF00486">
    <property type="entry name" value="Trans_reg_C"/>
    <property type="match status" value="1"/>
</dbReference>